<keyword evidence="2" id="KW-1185">Reference proteome</keyword>
<dbReference type="EMBL" id="JYDS01000944">
    <property type="protein sequence ID" value="KRZ00063.1"/>
    <property type="molecule type" value="Genomic_DNA"/>
</dbReference>
<proteinExistence type="predicted"/>
<organism evidence="1 2">
    <name type="scientific">Trichinella pseudospiralis</name>
    <name type="common">Parasitic roundworm</name>
    <dbReference type="NCBI Taxonomy" id="6337"/>
    <lineage>
        <taxon>Eukaryota</taxon>
        <taxon>Metazoa</taxon>
        <taxon>Ecdysozoa</taxon>
        <taxon>Nematoda</taxon>
        <taxon>Enoplea</taxon>
        <taxon>Dorylaimia</taxon>
        <taxon>Trichinellida</taxon>
        <taxon>Trichinellidae</taxon>
        <taxon>Trichinella</taxon>
    </lineage>
</organism>
<evidence type="ECO:0000313" key="2">
    <source>
        <dbReference type="Proteomes" id="UP000054805"/>
    </source>
</evidence>
<comment type="caution">
    <text evidence="1">The sequence shown here is derived from an EMBL/GenBank/DDBJ whole genome shotgun (WGS) entry which is preliminary data.</text>
</comment>
<accession>A0A0V1GPK6</accession>
<dbReference type="AlphaFoldDB" id="A0A0V1GPK6"/>
<protein>
    <submittedName>
        <fullName evidence="1">Uncharacterized protein</fullName>
    </submittedName>
</protein>
<reference evidence="1 2" key="1">
    <citation type="submission" date="2015-01" db="EMBL/GenBank/DDBJ databases">
        <title>Evolution of Trichinella species and genotypes.</title>
        <authorList>
            <person name="Korhonen P.K."/>
            <person name="Edoardo P."/>
            <person name="Giuseppe L.R."/>
            <person name="Gasser R.B."/>
        </authorList>
    </citation>
    <scope>NUCLEOTIDE SEQUENCE [LARGE SCALE GENOMIC DNA]</scope>
    <source>
        <strain evidence="1">ISS588</strain>
    </source>
</reference>
<name>A0A0V1GPK6_TRIPS</name>
<evidence type="ECO:0000313" key="1">
    <source>
        <dbReference type="EMBL" id="KRZ00063.1"/>
    </source>
</evidence>
<dbReference type="Proteomes" id="UP000054805">
    <property type="component" value="Unassembled WGS sequence"/>
</dbReference>
<feature type="non-terminal residue" evidence="1">
    <location>
        <position position="72"/>
    </location>
</feature>
<gene>
    <name evidence="1" type="ORF">T4B_13862</name>
</gene>
<sequence length="72" mass="8213">MMTANINRRMANQTLVPIRTVSDFYANIKPEECYPFKHTLCNITLSAFEVYVGLINTKIEDGSQRLEDDGKS</sequence>